<dbReference type="InterPro" id="IPR011050">
    <property type="entry name" value="Pectin_lyase_fold/virulence"/>
</dbReference>
<evidence type="ECO:0000256" key="2">
    <source>
        <dbReference type="ARBA" id="ARBA00004613"/>
    </source>
</evidence>
<dbReference type="Proteomes" id="UP001303407">
    <property type="component" value="Chromosome"/>
</dbReference>
<protein>
    <recommendedName>
        <fullName evidence="9">Pel9A-like right handed beta-helix region domain-containing protein</fullName>
    </recommendedName>
</protein>
<dbReference type="PANTHER" id="PTHR40088">
    <property type="entry name" value="PECTATE LYASE (EUROFUNG)"/>
    <property type="match status" value="1"/>
</dbReference>
<comment type="subcellular location">
    <subcellularLocation>
        <location evidence="2">Secreted</location>
    </subcellularLocation>
</comment>
<evidence type="ECO:0000256" key="3">
    <source>
        <dbReference type="ARBA" id="ARBA00022525"/>
    </source>
</evidence>
<dbReference type="Gene3D" id="2.160.20.10">
    <property type="entry name" value="Single-stranded right-handed beta-helix, Pectin lyase-like"/>
    <property type="match status" value="1"/>
</dbReference>
<name>A0ABY9Y4E7_9FLAO</name>
<keyword evidence="7" id="KW-0456">Lyase</keyword>
<keyword evidence="6" id="KW-0106">Calcium</keyword>
<dbReference type="Pfam" id="PF22842">
    <property type="entry name" value="Pel9A-like_beta_helix"/>
    <property type="match status" value="1"/>
</dbReference>
<gene>
    <name evidence="10" type="ORF">RHP49_00250</name>
</gene>
<organism evidence="10 11">
    <name type="scientific">Thalassobellus suaedae</name>
    <dbReference type="NCBI Taxonomy" id="3074124"/>
    <lineage>
        <taxon>Bacteria</taxon>
        <taxon>Pseudomonadati</taxon>
        <taxon>Bacteroidota</taxon>
        <taxon>Flavobacteriia</taxon>
        <taxon>Flavobacteriales</taxon>
        <taxon>Flavobacteriaceae</taxon>
        <taxon>Thalassobellus</taxon>
    </lineage>
</organism>
<evidence type="ECO:0000259" key="9">
    <source>
        <dbReference type="Pfam" id="PF22842"/>
    </source>
</evidence>
<evidence type="ECO:0000256" key="1">
    <source>
        <dbReference type="ARBA" id="ARBA00001913"/>
    </source>
</evidence>
<keyword evidence="5" id="KW-0732">Signal</keyword>
<evidence type="ECO:0000313" key="10">
    <source>
        <dbReference type="EMBL" id="WNH12704.1"/>
    </source>
</evidence>
<evidence type="ECO:0000256" key="5">
    <source>
        <dbReference type="ARBA" id="ARBA00022729"/>
    </source>
</evidence>
<dbReference type="RefSeq" id="WP_415862685.1">
    <property type="nucleotide sequence ID" value="NZ_CP134536.1"/>
</dbReference>
<proteinExistence type="inferred from homology"/>
<dbReference type="PANTHER" id="PTHR40088:SF1">
    <property type="entry name" value="PECTATE LYASE PEL9"/>
    <property type="match status" value="1"/>
</dbReference>
<sequence>MSALSSASAGDVIYVLEGTYTFYSKFSITRNGSNGNLISFLSHPDNTSKPLFDFSSMAESSSNRDISLSGSYWYIKGIDVFGYGDNGMFINGHNNLVEFCAFS</sequence>
<evidence type="ECO:0000256" key="7">
    <source>
        <dbReference type="ARBA" id="ARBA00023239"/>
    </source>
</evidence>
<accession>A0ABY9Y4E7</accession>
<keyword evidence="3" id="KW-0964">Secreted</keyword>
<evidence type="ECO:0000256" key="6">
    <source>
        <dbReference type="ARBA" id="ARBA00022837"/>
    </source>
</evidence>
<keyword evidence="11" id="KW-1185">Reference proteome</keyword>
<evidence type="ECO:0000256" key="4">
    <source>
        <dbReference type="ARBA" id="ARBA00022723"/>
    </source>
</evidence>
<reference evidence="10 11" key="1">
    <citation type="submission" date="2023-09" db="EMBL/GenBank/DDBJ databases">
        <title>Thalassobella suaedae gen. nov., sp. nov., a marine bacterium of the family Flavobacteriaceae isolated from a halophyte Suaeda japonica.</title>
        <authorList>
            <person name="Lee S.Y."/>
            <person name="Hwang C.Y."/>
        </authorList>
    </citation>
    <scope>NUCLEOTIDE SEQUENCE [LARGE SCALE GENOMIC DNA]</scope>
    <source>
        <strain evidence="10 11">HL-DH10</strain>
    </source>
</reference>
<evidence type="ECO:0000256" key="8">
    <source>
        <dbReference type="ARBA" id="ARBA00038263"/>
    </source>
</evidence>
<dbReference type="InterPro" id="IPR012334">
    <property type="entry name" value="Pectin_lyas_fold"/>
</dbReference>
<dbReference type="SUPFAM" id="SSF51126">
    <property type="entry name" value="Pectin lyase-like"/>
    <property type="match status" value="1"/>
</dbReference>
<evidence type="ECO:0000313" key="11">
    <source>
        <dbReference type="Proteomes" id="UP001303407"/>
    </source>
</evidence>
<dbReference type="InterPro" id="IPR053868">
    <property type="entry name" value="Pel9A-like_beta_helix"/>
</dbReference>
<keyword evidence="4" id="KW-0479">Metal-binding</keyword>
<comment type="cofactor">
    <cofactor evidence="1">
        <name>Ca(2+)</name>
        <dbReference type="ChEBI" id="CHEBI:29108"/>
    </cofactor>
</comment>
<feature type="domain" description="Pel9A-like right handed beta-helix region" evidence="9">
    <location>
        <begin position="21"/>
        <end position="93"/>
    </location>
</feature>
<dbReference type="InterPro" id="IPR052052">
    <property type="entry name" value="Polysaccharide_Lyase_9"/>
</dbReference>
<comment type="similarity">
    <text evidence="8">Belongs to the polysaccharide lyase 9 family.</text>
</comment>
<dbReference type="EMBL" id="CP134536">
    <property type="protein sequence ID" value="WNH12704.1"/>
    <property type="molecule type" value="Genomic_DNA"/>
</dbReference>